<sequence length="239" mass="27277">MKPIIGLTTFKEVKDTWIYNNVSYNYVNSVLLAGGIPIMIPILKDNEDIDRYLDIVDGLIFTGGEDVAPLLYGENPIKEVTFICSDRDNMELNLFKRAYEKGIPIFGVCRGLQLINVALGGTLYQDINSQIKDSLGHSVDMAGDELYHSMKVEKDSKLYEVFQREMVDINSFHHQSVKDLGKDLKISAYSTDGIVEAFESTNDKFIMAVQFHPEALIPRHMEFINLFKYFITKCNDKRK</sequence>
<dbReference type="Proteomes" id="UP000749471">
    <property type="component" value="Unassembled WGS sequence"/>
</dbReference>
<protein>
    <submittedName>
        <fullName evidence="1">Gamma-glutamyl-gamma-aminobutyrate hydrolase family protein</fullName>
    </submittedName>
</protein>
<proteinExistence type="predicted"/>
<dbReference type="InterPro" id="IPR044668">
    <property type="entry name" value="PuuD-like"/>
</dbReference>
<dbReference type="Pfam" id="PF07722">
    <property type="entry name" value="Peptidase_C26"/>
    <property type="match status" value="1"/>
</dbReference>
<keyword evidence="2" id="KW-1185">Reference proteome</keyword>
<dbReference type="GO" id="GO:0016787">
    <property type="term" value="F:hydrolase activity"/>
    <property type="evidence" value="ECO:0007669"/>
    <property type="project" value="UniProtKB-KW"/>
</dbReference>
<dbReference type="PANTHER" id="PTHR43235:SF1">
    <property type="entry name" value="GLUTAMINE AMIDOTRANSFERASE PB2B2.05-RELATED"/>
    <property type="match status" value="1"/>
</dbReference>
<evidence type="ECO:0000313" key="2">
    <source>
        <dbReference type="Proteomes" id="UP000749471"/>
    </source>
</evidence>
<dbReference type="PANTHER" id="PTHR43235">
    <property type="entry name" value="GLUTAMINE AMIDOTRANSFERASE PB2B2.05-RELATED"/>
    <property type="match status" value="1"/>
</dbReference>
<comment type="caution">
    <text evidence="1">The sequence shown here is derived from an EMBL/GenBank/DDBJ whole genome shotgun (WGS) entry which is preliminary data.</text>
</comment>
<keyword evidence="1" id="KW-0378">Hydrolase</keyword>
<accession>A0ABS6E7J7</accession>
<dbReference type="InterPro" id="IPR011697">
    <property type="entry name" value="Peptidase_C26"/>
</dbReference>
<dbReference type="PROSITE" id="PS51273">
    <property type="entry name" value="GATASE_TYPE_1"/>
    <property type="match status" value="1"/>
</dbReference>
<dbReference type="RefSeq" id="WP_216520224.1">
    <property type="nucleotide sequence ID" value="NZ_JAHLPM010000010.1"/>
</dbReference>
<name>A0ABS6E7J7_9FIRM</name>
<reference evidence="1 2" key="1">
    <citation type="submission" date="2021-06" db="EMBL/GenBank/DDBJ databases">
        <authorList>
            <person name="Sun Q."/>
            <person name="Li D."/>
        </authorList>
    </citation>
    <scope>NUCLEOTIDE SEQUENCE [LARGE SCALE GENOMIC DNA]</scope>
    <source>
        <strain evidence="1 2">MSJ-40</strain>
    </source>
</reference>
<dbReference type="EMBL" id="JAHLPM010000010">
    <property type="protein sequence ID" value="MBU5438821.1"/>
    <property type="molecule type" value="Genomic_DNA"/>
</dbReference>
<evidence type="ECO:0000313" key="1">
    <source>
        <dbReference type="EMBL" id="MBU5438821.1"/>
    </source>
</evidence>
<dbReference type="CDD" id="cd01745">
    <property type="entry name" value="GATase1_2"/>
    <property type="match status" value="1"/>
</dbReference>
<gene>
    <name evidence="1" type="ORF">KQI42_12405</name>
</gene>
<organism evidence="1 2">
    <name type="scientific">Tissierella simiarum</name>
    <dbReference type="NCBI Taxonomy" id="2841534"/>
    <lineage>
        <taxon>Bacteria</taxon>
        <taxon>Bacillati</taxon>
        <taxon>Bacillota</taxon>
        <taxon>Tissierellia</taxon>
        <taxon>Tissierellales</taxon>
        <taxon>Tissierellaceae</taxon>
        <taxon>Tissierella</taxon>
    </lineage>
</organism>